<accession>A0AAD9N3L5</accession>
<keyword evidence="4" id="KW-1185">Reference proteome</keyword>
<dbReference type="AlphaFoldDB" id="A0AAD9N3L5"/>
<keyword evidence="1" id="KW-1133">Transmembrane helix</keyword>
<feature type="transmembrane region" description="Helical" evidence="1">
    <location>
        <begin position="52"/>
        <end position="73"/>
    </location>
</feature>
<sequence>MPSIKSSINIALRREIISQKALCDSCVCNVQPTVDETIEQQDRYRKSCLNRLLWIIWIPHVWSFVTSVMKTVFGNMPWPPARMFFVVMTIETLHSFGLAILVFGVLPKVSTLFAVGILCCVATVPALLQLVMPRTHGMSTTTVMVKWAVSLLALVGQLGAVGYFFISPEQQYNRHLYWQLPASLLLLSLKWWENNVPRPKKESNAELTSSRVYVFKKMLHKYRTKMNTLMSLWNIVLSLCVLWLVEWLETGSVAWDVFNVDTFNQTESVYPTNATTDDGTATNSTTELSAITIETVMVLNQVSEVHIHQWTFVELLNSICIAMVLVQG</sequence>
<feature type="transmembrane region" description="Helical" evidence="1">
    <location>
        <begin position="226"/>
        <end position="245"/>
    </location>
</feature>
<proteinExistence type="predicted"/>
<comment type="caution">
    <text evidence="3">The sequence shown here is derived from an EMBL/GenBank/DDBJ whole genome shotgun (WGS) entry which is preliminary data.</text>
</comment>
<evidence type="ECO:0000313" key="4">
    <source>
        <dbReference type="Proteomes" id="UP001209878"/>
    </source>
</evidence>
<dbReference type="Proteomes" id="UP001209878">
    <property type="component" value="Unassembled WGS sequence"/>
</dbReference>
<feature type="transmembrane region" description="Helical" evidence="1">
    <location>
        <begin position="112"/>
        <end position="131"/>
    </location>
</feature>
<feature type="transmembrane region" description="Helical" evidence="1">
    <location>
        <begin position="143"/>
        <end position="164"/>
    </location>
</feature>
<name>A0AAD9N3L5_RIDPI</name>
<gene>
    <name evidence="3" type="ORF">NP493_2068g00014</name>
</gene>
<protein>
    <recommendedName>
        <fullName evidence="2">Chitin synthase chs-1/2 N-terminal putative transporter domain-containing protein</fullName>
    </recommendedName>
</protein>
<feature type="transmembrane region" description="Helical" evidence="1">
    <location>
        <begin position="85"/>
        <end position="106"/>
    </location>
</feature>
<reference evidence="3" key="1">
    <citation type="journal article" date="2023" name="Mol. Biol. Evol.">
        <title>Third-Generation Sequencing Reveals the Adaptive Role of the Epigenome in Three Deep-Sea Polychaetes.</title>
        <authorList>
            <person name="Perez M."/>
            <person name="Aroh O."/>
            <person name="Sun Y."/>
            <person name="Lan Y."/>
            <person name="Juniper S.K."/>
            <person name="Young C.R."/>
            <person name="Angers B."/>
            <person name="Qian P.Y."/>
        </authorList>
    </citation>
    <scope>NUCLEOTIDE SEQUENCE</scope>
    <source>
        <strain evidence="3">R07B-5</strain>
    </source>
</reference>
<dbReference type="InterPro" id="IPR055120">
    <property type="entry name" value="Chs-1/2_IV_N"/>
</dbReference>
<evidence type="ECO:0000313" key="3">
    <source>
        <dbReference type="EMBL" id="KAK2155485.1"/>
    </source>
</evidence>
<keyword evidence="1" id="KW-0472">Membrane</keyword>
<evidence type="ECO:0000256" key="1">
    <source>
        <dbReference type="SAM" id="Phobius"/>
    </source>
</evidence>
<dbReference type="EMBL" id="JAODUO010002066">
    <property type="protein sequence ID" value="KAK2155485.1"/>
    <property type="molecule type" value="Genomic_DNA"/>
</dbReference>
<evidence type="ECO:0000259" key="2">
    <source>
        <dbReference type="Pfam" id="PF23000"/>
    </source>
</evidence>
<feature type="domain" description="Chitin synthase chs-1/2 N-terminal putative transporter" evidence="2">
    <location>
        <begin position="39"/>
        <end position="249"/>
    </location>
</feature>
<keyword evidence="1" id="KW-0812">Transmembrane</keyword>
<dbReference type="Pfam" id="PF23000">
    <property type="entry name" value="ChitinSynthase_IV_N"/>
    <property type="match status" value="1"/>
</dbReference>
<organism evidence="3 4">
    <name type="scientific">Ridgeia piscesae</name>
    <name type="common">Tubeworm</name>
    <dbReference type="NCBI Taxonomy" id="27915"/>
    <lineage>
        <taxon>Eukaryota</taxon>
        <taxon>Metazoa</taxon>
        <taxon>Spiralia</taxon>
        <taxon>Lophotrochozoa</taxon>
        <taxon>Annelida</taxon>
        <taxon>Polychaeta</taxon>
        <taxon>Sedentaria</taxon>
        <taxon>Canalipalpata</taxon>
        <taxon>Sabellida</taxon>
        <taxon>Siboglinidae</taxon>
        <taxon>Ridgeia</taxon>
    </lineage>
</organism>